<accession>A0A2V2N956</accession>
<keyword evidence="3" id="KW-1185">Reference proteome</keyword>
<dbReference type="PRINTS" id="PR01438">
    <property type="entry name" value="UNVRSLSTRESS"/>
</dbReference>
<dbReference type="InterPro" id="IPR006015">
    <property type="entry name" value="Universal_stress_UspA"/>
</dbReference>
<dbReference type="Pfam" id="PF00582">
    <property type="entry name" value="Usp"/>
    <property type="match status" value="1"/>
</dbReference>
<dbReference type="PANTHER" id="PTHR31964:SF113">
    <property type="entry name" value="USPA DOMAIN-CONTAINING PROTEIN"/>
    <property type="match status" value="1"/>
</dbReference>
<proteinExistence type="predicted"/>
<organism evidence="2 3">
    <name type="scientific">Methanospirillum stamsii</name>
    <dbReference type="NCBI Taxonomy" id="1277351"/>
    <lineage>
        <taxon>Archaea</taxon>
        <taxon>Methanobacteriati</taxon>
        <taxon>Methanobacteriota</taxon>
        <taxon>Stenosarchaea group</taxon>
        <taxon>Methanomicrobia</taxon>
        <taxon>Methanomicrobiales</taxon>
        <taxon>Methanospirillaceae</taxon>
        <taxon>Methanospirillum</taxon>
    </lineage>
</organism>
<dbReference type="OrthoDB" id="105697at2157"/>
<dbReference type="CDD" id="cd23659">
    <property type="entry name" value="USP_At3g01520-like"/>
    <property type="match status" value="1"/>
</dbReference>
<evidence type="ECO:0000313" key="3">
    <source>
        <dbReference type="Proteomes" id="UP000245934"/>
    </source>
</evidence>
<dbReference type="InterPro" id="IPR014729">
    <property type="entry name" value="Rossmann-like_a/b/a_fold"/>
</dbReference>
<dbReference type="Proteomes" id="UP000245934">
    <property type="component" value="Unassembled WGS sequence"/>
</dbReference>
<dbReference type="AlphaFoldDB" id="A0A2V2N956"/>
<feature type="domain" description="UspA" evidence="1">
    <location>
        <begin position="2"/>
        <end position="147"/>
    </location>
</feature>
<dbReference type="RefSeq" id="WP_109940102.1">
    <property type="nucleotide sequence ID" value="NZ_CP176366.1"/>
</dbReference>
<gene>
    <name evidence="2" type="ORF">DLD82_05470</name>
</gene>
<evidence type="ECO:0000313" key="2">
    <source>
        <dbReference type="EMBL" id="PWR75240.1"/>
    </source>
</evidence>
<sequence length="147" mass="15765">MAGTMLVAVDGSPEAYNALVWVLEHIKEEGRACVVYVISPAKYAAIEGAAGYEGISTLHEIRERIVNDERDQVMARVKELAYDRGVDVEILVRTGDPRSEILNAAEEIGADLIAVGSTGKGLGARILLGSVSTYILSHARVSTVVVR</sequence>
<dbReference type="GeneID" id="97610847"/>
<dbReference type="EMBL" id="QGMZ01000011">
    <property type="protein sequence ID" value="PWR75240.1"/>
    <property type="molecule type" value="Genomic_DNA"/>
</dbReference>
<evidence type="ECO:0000259" key="1">
    <source>
        <dbReference type="Pfam" id="PF00582"/>
    </source>
</evidence>
<dbReference type="SUPFAM" id="SSF52402">
    <property type="entry name" value="Adenine nucleotide alpha hydrolases-like"/>
    <property type="match status" value="1"/>
</dbReference>
<comment type="caution">
    <text evidence="2">The sequence shown here is derived from an EMBL/GenBank/DDBJ whole genome shotgun (WGS) entry which is preliminary data.</text>
</comment>
<protein>
    <submittedName>
        <fullName evidence="2">Universal stress protein</fullName>
    </submittedName>
</protein>
<dbReference type="Gene3D" id="3.40.50.620">
    <property type="entry name" value="HUPs"/>
    <property type="match status" value="1"/>
</dbReference>
<reference evidence="2 3" key="1">
    <citation type="submission" date="2018-05" db="EMBL/GenBank/DDBJ databases">
        <title>Draft genome of Methanospirillum stamsii Pt1.</title>
        <authorList>
            <person name="Dueholm M.S."/>
            <person name="Nielsen P.H."/>
            <person name="Bakmann L.F."/>
            <person name="Otzen D.E."/>
        </authorList>
    </citation>
    <scope>NUCLEOTIDE SEQUENCE [LARGE SCALE GENOMIC DNA]</scope>
    <source>
        <strain evidence="2 3">Pt1</strain>
    </source>
</reference>
<dbReference type="InterPro" id="IPR006016">
    <property type="entry name" value="UspA"/>
</dbReference>
<name>A0A2V2N956_9EURY</name>
<dbReference type="PANTHER" id="PTHR31964">
    <property type="entry name" value="ADENINE NUCLEOTIDE ALPHA HYDROLASES-LIKE SUPERFAMILY PROTEIN"/>
    <property type="match status" value="1"/>
</dbReference>